<organism evidence="2 3">
    <name type="scientific">Neisseria brasiliensis</name>
    <dbReference type="NCBI Taxonomy" id="2666100"/>
    <lineage>
        <taxon>Bacteria</taxon>
        <taxon>Pseudomonadati</taxon>
        <taxon>Pseudomonadota</taxon>
        <taxon>Betaproteobacteria</taxon>
        <taxon>Neisseriales</taxon>
        <taxon>Neisseriaceae</taxon>
        <taxon>Neisseria</taxon>
    </lineage>
</organism>
<dbReference type="EMBL" id="WJXO01000001">
    <property type="protein sequence ID" value="MRN37205.1"/>
    <property type="molecule type" value="Genomic_DNA"/>
</dbReference>
<dbReference type="AlphaFoldDB" id="A0A7X2GWC9"/>
<dbReference type="Proteomes" id="UP000486297">
    <property type="component" value="Unassembled WGS sequence"/>
</dbReference>
<dbReference type="InterPro" id="IPR052726">
    <property type="entry name" value="Phage_Baseplate_Hub"/>
</dbReference>
<name>A0A7X2GWC9_9NEIS</name>
<dbReference type="PANTHER" id="PTHR35862">
    <property type="entry name" value="FELS-2 PROPHAGE PROTEIN"/>
    <property type="match status" value="1"/>
</dbReference>
<reference evidence="2" key="1">
    <citation type="journal article" name="Emerg. Infect. Dis.">
        <title>Two cases of a newly characterized neisseria species.</title>
        <authorList>
            <person name="Mustapha M."/>
            <person name="Lemos A.P.S."/>
            <person name="Harrison L.H."/>
            <person name="Vantyne D."/>
            <person name="Sacchi C.T."/>
        </authorList>
    </citation>
    <scope>NUCLEOTIDE SEQUENCE</scope>
    <source>
        <strain evidence="2">N.95.16</strain>
    </source>
</reference>
<gene>
    <name evidence="2" type="ORF">GJU80_01455</name>
</gene>
<dbReference type="InterPro" id="IPR058531">
    <property type="entry name" value="Baseplate_J_M"/>
</dbReference>
<dbReference type="RefSeq" id="WP_095501834.1">
    <property type="nucleotide sequence ID" value="NZ_WJXO01000001.1"/>
</dbReference>
<comment type="caution">
    <text evidence="2">The sequence shown here is derived from an EMBL/GenBank/DDBJ whole genome shotgun (WGS) entry which is preliminary data.</text>
</comment>
<evidence type="ECO:0000259" key="1">
    <source>
        <dbReference type="Pfam" id="PF26078"/>
    </source>
</evidence>
<sequence>MAEIDLTRLPAPDAIEQLDFETIFARKKKQLIELCPDSIKPAIEKTLELESEPLTIDLQQQAYSEMLIRHRINEATKAGFLALATGTDLDHIGAGRGIARKIIQSADETQTPPRPEIKESDAEYRKRIQMHHEKLAAAGPRAAYIAHSLDVDDVADANPVRAAAGIVCVYIKSYSNDGIPSAALLSKVKNYLSAEDRRPLCDTVEVKAARAKKITIEYETEFEDGPDKALVKEQQRRDLEEVLADNAGLSASLARSKIIGALDTIGTKRINLRQPAADIVCAADEFIQVEFIRDREVVNE</sequence>
<protein>
    <submittedName>
        <fullName evidence="2">Baseplate protein</fullName>
    </submittedName>
</protein>
<dbReference type="PIRSF" id="PIRSF020481">
    <property type="entry name" value="BAP"/>
    <property type="match status" value="1"/>
</dbReference>
<dbReference type="Pfam" id="PF26078">
    <property type="entry name" value="Baseplate_J_M"/>
    <property type="match status" value="1"/>
</dbReference>
<keyword evidence="3" id="KW-1185">Reference proteome</keyword>
<evidence type="ECO:0000313" key="3">
    <source>
        <dbReference type="Proteomes" id="UP000486297"/>
    </source>
</evidence>
<accession>A0A7X2GWC9</accession>
<proteinExistence type="predicted"/>
<dbReference type="InterPro" id="IPR014507">
    <property type="entry name" value="Baseplate_assembly_J_pred"/>
</dbReference>
<evidence type="ECO:0000313" key="2">
    <source>
        <dbReference type="EMBL" id="MRN37205.1"/>
    </source>
</evidence>
<dbReference type="PANTHER" id="PTHR35862:SF1">
    <property type="entry name" value="FELS-2 PROPHAGE PROTEIN"/>
    <property type="match status" value="1"/>
</dbReference>
<feature type="domain" description="Baseplate J-like central" evidence="1">
    <location>
        <begin position="137"/>
        <end position="208"/>
    </location>
</feature>